<proteinExistence type="predicted"/>
<dbReference type="Proteomes" id="UP000051638">
    <property type="component" value="Unassembled WGS sequence"/>
</dbReference>
<dbReference type="PATRIC" id="fig|1423796.3.peg.1598"/>
<name>A0A0R2D1C4_9LACO</name>
<organism evidence="1 2">
    <name type="scientific">Loigolactobacillus rennini DSM 20253</name>
    <dbReference type="NCBI Taxonomy" id="1423796"/>
    <lineage>
        <taxon>Bacteria</taxon>
        <taxon>Bacillati</taxon>
        <taxon>Bacillota</taxon>
        <taxon>Bacilli</taxon>
        <taxon>Lactobacillales</taxon>
        <taxon>Lactobacillaceae</taxon>
        <taxon>Loigolactobacillus</taxon>
    </lineage>
</organism>
<comment type="caution">
    <text evidence="1">The sequence shown here is derived from an EMBL/GenBank/DDBJ whole genome shotgun (WGS) entry which is preliminary data.</text>
</comment>
<dbReference type="STRING" id="1423796.FC24_GL001570"/>
<protein>
    <recommendedName>
        <fullName evidence="3">Ethanolamine utilization protein</fullName>
    </recommendedName>
</protein>
<reference evidence="1 2" key="1">
    <citation type="journal article" date="2015" name="Genome Announc.">
        <title>Expanding the biotechnology potential of lactobacilli through comparative genomics of 213 strains and associated genera.</title>
        <authorList>
            <person name="Sun Z."/>
            <person name="Harris H.M."/>
            <person name="McCann A."/>
            <person name="Guo C."/>
            <person name="Argimon S."/>
            <person name="Zhang W."/>
            <person name="Yang X."/>
            <person name="Jeffery I.B."/>
            <person name="Cooney J.C."/>
            <person name="Kagawa T.F."/>
            <person name="Liu W."/>
            <person name="Song Y."/>
            <person name="Salvetti E."/>
            <person name="Wrobel A."/>
            <person name="Rasinkangas P."/>
            <person name="Parkhill J."/>
            <person name="Rea M.C."/>
            <person name="O'Sullivan O."/>
            <person name="Ritari J."/>
            <person name="Douillard F.P."/>
            <person name="Paul Ross R."/>
            <person name="Yang R."/>
            <person name="Briner A.E."/>
            <person name="Felis G.E."/>
            <person name="de Vos W.M."/>
            <person name="Barrangou R."/>
            <person name="Klaenhammer T.R."/>
            <person name="Caufield P.W."/>
            <person name="Cui Y."/>
            <person name="Zhang H."/>
            <person name="O'Toole P.W."/>
        </authorList>
    </citation>
    <scope>NUCLEOTIDE SEQUENCE [LARGE SCALE GENOMIC DNA]</scope>
    <source>
        <strain evidence="1 2">DSM 20253</strain>
    </source>
</reference>
<dbReference type="EMBL" id="AYYI01000042">
    <property type="protein sequence ID" value="KRM97314.1"/>
    <property type="molecule type" value="Genomic_DNA"/>
</dbReference>
<accession>A0A0R2D1C4</accession>
<evidence type="ECO:0008006" key="3">
    <source>
        <dbReference type="Google" id="ProtNLM"/>
    </source>
</evidence>
<gene>
    <name evidence="1" type="ORF">FC24_GL001570</name>
</gene>
<dbReference type="AlphaFoldDB" id="A0A0R2D1C4"/>
<dbReference type="RefSeq" id="WP_057874123.1">
    <property type="nucleotide sequence ID" value="NZ_AYYI01000042.1"/>
</dbReference>
<keyword evidence="2" id="KW-1185">Reference proteome</keyword>
<dbReference type="OrthoDB" id="2298882at2"/>
<evidence type="ECO:0000313" key="1">
    <source>
        <dbReference type="EMBL" id="KRM97314.1"/>
    </source>
</evidence>
<sequence length="205" mass="23453">MQTYELDELTKKVTERVWELLSNRSYTAFELSHLAYTPAILEQLKKYSQLVFSASKQDMTTADLLCLSVLSQQQILAVANLQEIDLISSICVSRLLAGQPVLICRNVTIYPHLAYGVRQKLQQAQKQLTKYGVMFADDPFLPHLLKNKFGKPEKLNVKPEFITADHLMDYVVNGRLILSNNSVLTPLAREFAHEQQLIKSRDSKW</sequence>
<evidence type="ECO:0000313" key="2">
    <source>
        <dbReference type="Proteomes" id="UP000051638"/>
    </source>
</evidence>